<evidence type="ECO:0000256" key="5">
    <source>
        <dbReference type="ARBA" id="ARBA00022989"/>
    </source>
</evidence>
<accession>A0ABW4JWH9</accession>
<feature type="compositionally biased region" description="Polar residues" evidence="8">
    <location>
        <begin position="29"/>
        <end position="38"/>
    </location>
</feature>
<evidence type="ECO:0000313" key="12">
    <source>
        <dbReference type="Proteomes" id="UP001597327"/>
    </source>
</evidence>
<dbReference type="NCBIfam" id="TIGR03023">
    <property type="entry name" value="WcaJ_sugtrans"/>
    <property type="match status" value="1"/>
</dbReference>
<keyword evidence="3 11" id="KW-0808">Transferase</keyword>
<evidence type="ECO:0000259" key="10">
    <source>
        <dbReference type="Pfam" id="PF02397"/>
    </source>
</evidence>
<comment type="similarity">
    <text evidence="2">Belongs to the bacterial sugar transferase family.</text>
</comment>
<keyword evidence="6 9" id="KW-0472">Membrane</keyword>
<name>A0ABW4JWH9_9HYPH</name>
<feature type="domain" description="Bacterial sugar transferase" evidence="10">
    <location>
        <begin position="379"/>
        <end position="567"/>
    </location>
</feature>
<feature type="transmembrane region" description="Helical" evidence="9">
    <location>
        <begin position="183"/>
        <end position="201"/>
    </location>
</feature>
<dbReference type="InterPro" id="IPR017473">
    <property type="entry name" value="Undecaprenyl-P_gluc_Ptfrase"/>
</dbReference>
<organism evidence="11 12">
    <name type="scientific">Roseibium aestuarii</name>
    <dbReference type="NCBI Taxonomy" id="2600299"/>
    <lineage>
        <taxon>Bacteria</taxon>
        <taxon>Pseudomonadati</taxon>
        <taxon>Pseudomonadota</taxon>
        <taxon>Alphaproteobacteria</taxon>
        <taxon>Hyphomicrobiales</taxon>
        <taxon>Stappiaceae</taxon>
        <taxon>Roseibium</taxon>
    </lineage>
</organism>
<dbReference type="Pfam" id="PF02397">
    <property type="entry name" value="Bac_transf"/>
    <property type="match status" value="1"/>
</dbReference>
<feature type="transmembrane region" description="Helical" evidence="9">
    <location>
        <begin position="144"/>
        <end position="162"/>
    </location>
</feature>
<keyword evidence="12" id="KW-1185">Reference proteome</keyword>
<keyword evidence="7" id="KW-0270">Exopolysaccharide synthesis</keyword>
<keyword evidence="5 9" id="KW-1133">Transmembrane helix</keyword>
<evidence type="ECO:0000256" key="6">
    <source>
        <dbReference type="ARBA" id="ARBA00023136"/>
    </source>
</evidence>
<dbReference type="Proteomes" id="UP001597327">
    <property type="component" value="Unassembled WGS sequence"/>
</dbReference>
<dbReference type="InterPro" id="IPR017475">
    <property type="entry name" value="EPS_sugar_tfrase"/>
</dbReference>
<evidence type="ECO:0000256" key="3">
    <source>
        <dbReference type="ARBA" id="ARBA00022679"/>
    </source>
</evidence>
<dbReference type="NCBIfam" id="TIGR03025">
    <property type="entry name" value="EPS_sugtrans"/>
    <property type="match status" value="1"/>
</dbReference>
<evidence type="ECO:0000256" key="1">
    <source>
        <dbReference type="ARBA" id="ARBA00004141"/>
    </source>
</evidence>
<dbReference type="RefSeq" id="WP_377174863.1">
    <property type="nucleotide sequence ID" value="NZ_JBHUFA010000001.1"/>
</dbReference>
<dbReference type="SUPFAM" id="SSF51735">
    <property type="entry name" value="NAD(P)-binding Rossmann-fold domains"/>
    <property type="match status" value="1"/>
</dbReference>
<feature type="transmembrane region" description="Helical" evidence="9">
    <location>
        <begin position="213"/>
        <end position="230"/>
    </location>
</feature>
<evidence type="ECO:0000256" key="2">
    <source>
        <dbReference type="ARBA" id="ARBA00006464"/>
    </source>
</evidence>
<evidence type="ECO:0000256" key="8">
    <source>
        <dbReference type="SAM" id="MobiDB-lite"/>
    </source>
</evidence>
<dbReference type="InterPro" id="IPR003362">
    <property type="entry name" value="Bact_transf"/>
</dbReference>
<feature type="region of interest" description="Disordered" evidence="8">
    <location>
        <begin position="1"/>
        <end position="80"/>
    </location>
</feature>
<comment type="caution">
    <text evidence="11">The sequence shown here is derived from an EMBL/GenBank/DDBJ whole genome shotgun (WGS) entry which is preliminary data.</text>
</comment>
<dbReference type="InterPro" id="IPR036291">
    <property type="entry name" value="NAD(P)-bd_dom_sf"/>
</dbReference>
<reference evidence="12" key="1">
    <citation type="journal article" date="2019" name="Int. J. Syst. Evol. Microbiol.">
        <title>The Global Catalogue of Microorganisms (GCM) 10K type strain sequencing project: providing services to taxonomists for standard genome sequencing and annotation.</title>
        <authorList>
            <consortium name="The Broad Institute Genomics Platform"/>
            <consortium name="The Broad Institute Genome Sequencing Center for Infectious Disease"/>
            <person name="Wu L."/>
            <person name="Ma J."/>
        </authorList>
    </citation>
    <scope>NUCLEOTIDE SEQUENCE [LARGE SCALE GENOMIC DNA]</scope>
    <source>
        <strain evidence="12">JCM 3369</strain>
    </source>
</reference>
<dbReference type="Pfam" id="PF13727">
    <property type="entry name" value="CoA_binding_3"/>
    <property type="match status" value="1"/>
</dbReference>
<dbReference type="PANTHER" id="PTHR30576">
    <property type="entry name" value="COLANIC BIOSYNTHESIS UDP-GLUCOSE LIPID CARRIER TRANSFERASE"/>
    <property type="match status" value="1"/>
</dbReference>
<dbReference type="EMBL" id="JBHUFA010000001">
    <property type="protein sequence ID" value="MFD1694625.1"/>
    <property type="molecule type" value="Genomic_DNA"/>
</dbReference>
<sequence>MITPANLPENRPAEASDPSEPSVAPGTPLQANLGQRLTRSLRRSQEISGSSNVYGPIGMVGDGARDPATARPGSPRTHLSPEALDIAGRLSDNGISVPVLSGSVRLIDQILICGSAALVGMLNLQDSWLARGDAAGASGAFDTSAAHLVAIVVAMIFSLAFFQAADAYQVSVMRRGMSQLGRVTAGWTLVFAMFFLLRSLTGLGQGLSEPWLGAWYAVGLGSLICFRLAIYRRVRHWMKIGRLERRAIIVGGGTAAAELIHELEGQPDNDIRICGIFDDRANDRSPPVVAGYPKLGNIAALVEFARLARIDMLIVCIPLRAEKRVLELLQKLWVLPVDIRLSAHTDKVRFRDRGTSFIGTVPFVDVLEKPIADWDMVAKRAFDILFSLGALIALSPVMIGAAIAVKATSKGPILFRQKRYGFNNEIVEVLKFRSMFTDQLDPTAAKAVTKGDPRVTPVGRFIRKSSIDELPQLFNVLAGSLSLVGPRPHAVNAHTDNTTWDNVVDGYFARHKVKPGVTGWAQINGWRGEVDTPEKIRKRVEFDVYYIENWSILFDLKILALTPLRLLNTENAY</sequence>
<comment type="subcellular location">
    <subcellularLocation>
        <location evidence="1">Membrane</location>
        <topology evidence="1">Multi-pass membrane protein</topology>
    </subcellularLocation>
</comment>
<keyword evidence="4 9" id="KW-0812">Transmembrane</keyword>
<evidence type="ECO:0000313" key="11">
    <source>
        <dbReference type="EMBL" id="MFD1694625.1"/>
    </source>
</evidence>
<feature type="transmembrane region" description="Helical" evidence="9">
    <location>
        <begin position="384"/>
        <end position="405"/>
    </location>
</feature>
<dbReference type="GO" id="GO:0089702">
    <property type="term" value="F:undecaprenyl-phosphate glucose phosphotransferase activity"/>
    <property type="evidence" value="ECO:0007669"/>
    <property type="project" value="UniProtKB-EC"/>
</dbReference>
<proteinExistence type="inferred from homology"/>
<protein>
    <submittedName>
        <fullName evidence="11">Undecaprenyl-phosphate glucose phosphotransferase</fullName>
        <ecNumber evidence="11">2.7.8.31</ecNumber>
    </submittedName>
</protein>
<dbReference type="PANTHER" id="PTHR30576:SF0">
    <property type="entry name" value="UNDECAPRENYL-PHOSPHATE N-ACETYLGALACTOSAMINYL 1-PHOSPHATE TRANSFERASE-RELATED"/>
    <property type="match status" value="1"/>
</dbReference>
<evidence type="ECO:0000256" key="7">
    <source>
        <dbReference type="ARBA" id="ARBA00023169"/>
    </source>
</evidence>
<gene>
    <name evidence="11" type="ORF">ACFSC7_03795</name>
</gene>
<dbReference type="EC" id="2.7.8.31" evidence="11"/>
<dbReference type="Gene3D" id="3.40.50.720">
    <property type="entry name" value="NAD(P)-binding Rossmann-like Domain"/>
    <property type="match status" value="1"/>
</dbReference>
<evidence type="ECO:0000256" key="4">
    <source>
        <dbReference type="ARBA" id="ARBA00022692"/>
    </source>
</evidence>
<evidence type="ECO:0000256" key="9">
    <source>
        <dbReference type="SAM" id="Phobius"/>
    </source>
</evidence>